<evidence type="ECO:0000313" key="8">
    <source>
        <dbReference type="Proteomes" id="UP000265581"/>
    </source>
</evidence>
<keyword evidence="3" id="KW-0813">Transport</keyword>
<evidence type="ECO:0000256" key="3">
    <source>
        <dbReference type="ARBA" id="ARBA00022448"/>
    </source>
</evidence>
<dbReference type="GO" id="GO:0030313">
    <property type="term" value="C:cell envelope"/>
    <property type="evidence" value="ECO:0007669"/>
    <property type="project" value="UniProtKB-SubCell"/>
</dbReference>
<feature type="domain" description="Solute-binding protein family 5" evidence="6">
    <location>
        <begin position="136"/>
        <end position="486"/>
    </location>
</feature>
<dbReference type="GO" id="GO:1904680">
    <property type="term" value="F:peptide transmembrane transporter activity"/>
    <property type="evidence" value="ECO:0007669"/>
    <property type="project" value="TreeGrafter"/>
</dbReference>
<reference evidence="7 8" key="1">
    <citation type="submission" date="2018-08" db="EMBL/GenBank/DDBJ databases">
        <title>Aeromicrobium sp. M2KJ-4, whole genome shotgun sequence.</title>
        <authorList>
            <person name="Tuo L."/>
        </authorList>
    </citation>
    <scope>NUCLEOTIDE SEQUENCE [LARGE SCALE GENOMIC DNA]</scope>
    <source>
        <strain evidence="7 8">M2KJ-4</strain>
    </source>
</reference>
<dbReference type="SUPFAM" id="SSF53850">
    <property type="entry name" value="Periplasmic binding protein-like II"/>
    <property type="match status" value="1"/>
</dbReference>
<dbReference type="CDD" id="cd00995">
    <property type="entry name" value="PBP2_NikA_DppA_OppA_like"/>
    <property type="match status" value="1"/>
</dbReference>
<dbReference type="InterPro" id="IPR039424">
    <property type="entry name" value="SBP_5"/>
</dbReference>
<accession>A0A371PBV7</accession>
<feature type="region of interest" description="Disordered" evidence="5">
    <location>
        <begin position="1"/>
        <end position="35"/>
    </location>
</feature>
<evidence type="ECO:0000256" key="1">
    <source>
        <dbReference type="ARBA" id="ARBA00004196"/>
    </source>
</evidence>
<gene>
    <name evidence="7" type="ORF">DX116_04600</name>
</gene>
<dbReference type="PANTHER" id="PTHR30290:SF10">
    <property type="entry name" value="PERIPLASMIC OLIGOPEPTIDE-BINDING PROTEIN-RELATED"/>
    <property type="match status" value="1"/>
</dbReference>
<dbReference type="PIRSF" id="PIRSF002741">
    <property type="entry name" value="MppA"/>
    <property type="match status" value="1"/>
</dbReference>
<organism evidence="7 8">
    <name type="scientific">Aeromicrobium endophyticum</name>
    <dbReference type="NCBI Taxonomy" id="2292704"/>
    <lineage>
        <taxon>Bacteria</taxon>
        <taxon>Bacillati</taxon>
        <taxon>Actinomycetota</taxon>
        <taxon>Actinomycetes</taxon>
        <taxon>Propionibacteriales</taxon>
        <taxon>Nocardioidaceae</taxon>
        <taxon>Aeromicrobium</taxon>
    </lineage>
</organism>
<dbReference type="Gene3D" id="3.40.190.10">
    <property type="entry name" value="Periplasmic binding protein-like II"/>
    <property type="match status" value="1"/>
</dbReference>
<dbReference type="InterPro" id="IPR030678">
    <property type="entry name" value="Peptide/Ni-bd"/>
</dbReference>
<evidence type="ECO:0000313" key="7">
    <source>
        <dbReference type="EMBL" id="REK72880.1"/>
    </source>
</evidence>
<dbReference type="GO" id="GO:0043190">
    <property type="term" value="C:ATP-binding cassette (ABC) transporter complex"/>
    <property type="evidence" value="ECO:0007669"/>
    <property type="project" value="InterPro"/>
</dbReference>
<name>A0A371PBV7_9ACTN</name>
<comment type="caution">
    <text evidence="7">The sequence shown here is derived from an EMBL/GenBank/DDBJ whole genome shotgun (WGS) entry which is preliminary data.</text>
</comment>
<evidence type="ECO:0000256" key="2">
    <source>
        <dbReference type="ARBA" id="ARBA00005695"/>
    </source>
</evidence>
<dbReference type="EMBL" id="QUBR01000001">
    <property type="protein sequence ID" value="REK72880.1"/>
    <property type="molecule type" value="Genomic_DNA"/>
</dbReference>
<dbReference type="GO" id="GO:0015833">
    <property type="term" value="P:peptide transport"/>
    <property type="evidence" value="ECO:0007669"/>
    <property type="project" value="TreeGrafter"/>
</dbReference>
<sequence>MSLAGVRRAGRRFPERQAAAAHAGSPHVSRRGPRPALLRRGVLMRTTETRAINGREPHRLRTRAAVATATLLVAGGLAACGGSSDSGGSGEYVSGETFTMATVSDPGNLDPQASFLAAEFAPFAYDTLVATDDSGEVKPQLASSWEVTEKAVTFEIRDGVTCSDGSTFDAQTVVDNIAYVADIKNASPFRGVYVPADATASASGSTVTVTLPTPAPFVVAGFGRLPMVCESGMKDRGSLKAGSAGTGPFTVTESVPGDHYTLAVRKGYTWGPGGAATSEPGTPAKVVLKIVANETTSANLVLGGQANAASFFGPDGDRLAKSGIDAVKTQSAYAHQWYNQAPGRVGSDPVVRKALTQALDLDELRTVIAPGRGSAPTAVAVYDPGVCGYNSVKGNLPGTDPAAAAKALAEDGWTKGGDGILAKDGKKLAIKFIYSSQGPGQTAASELAVAAWKKLGVKVDATPLDVTEQTAALFSTGDWDVTWSSPKAPTPQVVVPFFSGPSPAKGGNNLASMDNPDYDASVKSALTKVGNDSCSDWKAAEAALLRDVDIVPFSNITILTFHKNAELKRAGVLTVPTSIRMLG</sequence>
<dbReference type="Pfam" id="PF00496">
    <property type="entry name" value="SBP_bac_5"/>
    <property type="match status" value="1"/>
</dbReference>
<dbReference type="Proteomes" id="UP000265581">
    <property type="component" value="Unassembled WGS sequence"/>
</dbReference>
<evidence type="ECO:0000256" key="5">
    <source>
        <dbReference type="SAM" id="MobiDB-lite"/>
    </source>
</evidence>
<evidence type="ECO:0000259" key="6">
    <source>
        <dbReference type="Pfam" id="PF00496"/>
    </source>
</evidence>
<dbReference type="PANTHER" id="PTHR30290">
    <property type="entry name" value="PERIPLASMIC BINDING COMPONENT OF ABC TRANSPORTER"/>
    <property type="match status" value="1"/>
</dbReference>
<comment type="subcellular location">
    <subcellularLocation>
        <location evidence="1">Cell envelope</location>
    </subcellularLocation>
</comment>
<proteinExistence type="inferred from homology"/>
<dbReference type="InterPro" id="IPR000914">
    <property type="entry name" value="SBP_5_dom"/>
</dbReference>
<evidence type="ECO:0000256" key="4">
    <source>
        <dbReference type="ARBA" id="ARBA00022729"/>
    </source>
</evidence>
<comment type="similarity">
    <text evidence="2">Belongs to the bacterial solute-binding protein 5 family.</text>
</comment>
<dbReference type="Gene3D" id="3.10.105.10">
    <property type="entry name" value="Dipeptide-binding Protein, Domain 3"/>
    <property type="match status" value="1"/>
</dbReference>
<dbReference type="GO" id="GO:0042597">
    <property type="term" value="C:periplasmic space"/>
    <property type="evidence" value="ECO:0007669"/>
    <property type="project" value="UniProtKB-ARBA"/>
</dbReference>
<keyword evidence="8" id="KW-1185">Reference proteome</keyword>
<protein>
    <submittedName>
        <fullName evidence="7">ABC transporter substrate-binding protein</fullName>
    </submittedName>
</protein>
<dbReference type="AlphaFoldDB" id="A0A371PBV7"/>
<keyword evidence="4" id="KW-0732">Signal</keyword>